<organism evidence="7 8">
    <name type="scientific">Rosistilla oblonga</name>
    <dbReference type="NCBI Taxonomy" id="2527990"/>
    <lineage>
        <taxon>Bacteria</taxon>
        <taxon>Pseudomonadati</taxon>
        <taxon>Planctomycetota</taxon>
        <taxon>Planctomycetia</taxon>
        <taxon>Pirellulales</taxon>
        <taxon>Pirellulaceae</taxon>
        <taxon>Rosistilla</taxon>
    </lineage>
</organism>
<feature type="domain" description="RNA polymerase sigma-70 region 2" evidence="5">
    <location>
        <begin position="89"/>
        <end position="153"/>
    </location>
</feature>
<keyword evidence="2" id="KW-0805">Transcription regulation</keyword>
<evidence type="ECO:0000313" key="7">
    <source>
        <dbReference type="EMBL" id="QDV56121.1"/>
    </source>
</evidence>
<accession>A0A518ISQ2</accession>
<keyword evidence="3" id="KW-0731">Sigma factor</keyword>
<dbReference type="InterPro" id="IPR007627">
    <property type="entry name" value="RNA_pol_sigma70_r2"/>
</dbReference>
<proteinExistence type="inferred from homology"/>
<dbReference type="Gene3D" id="1.10.1740.10">
    <property type="match status" value="1"/>
</dbReference>
<evidence type="ECO:0000259" key="6">
    <source>
        <dbReference type="Pfam" id="PF08281"/>
    </source>
</evidence>
<dbReference type="NCBIfam" id="TIGR02937">
    <property type="entry name" value="sigma70-ECF"/>
    <property type="match status" value="1"/>
</dbReference>
<evidence type="ECO:0000256" key="3">
    <source>
        <dbReference type="ARBA" id="ARBA00023082"/>
    </source>
</evidence>
<reference evidence="7 8" key="1">
    <citation type="submission" date="2019-02" db="EMBL/GenBank/DDBJ databases">
        <title>Deep-cultivation of Planctomycetes and their phenomic and genomic characterization uncovers novel biology.</title>
        <authorList>
            <person name="Wiegand S."/>
            <person name="Jogler M."/>
            <person name="Boedeker C."/>
            <person name="Pinto D."/>
            <person name="Vollmers J."/>
            <person name="Rivas-Marin E."/>
            <person name="Kohn T."/>
            <person name="Peeters S.H."/>
            <person name="Heuer A."/>
            <person name="Rast P."/>
            <person name="Oberbeckmann S."/>
            <person name="Bunk B."/>
            <person name="Jeske O."/>
            <person name="Meyerdierks A."/>
            <person name="Storesund J.E."/>
            <person name="Kallscheuer N."/>
            <person name="Luecker S."/>
            <person name="Lage O.M."/>
            <person name="Pohl T."/>
            <person name="Merkel B.J."/>
            <person name="Hornburger P."/>
            <person name="Mueller R.-W."/>
            <person name="Bruemmer F."/>
            <person name="Labrenz M."/>
            <person name="Spormann A.M."/>
            <person name="Op den Camp H."/>
            <person name="Overmann J."/>
            <person name="Amann R."/>
            <person name="Jetten M.S.M."/>
            <person name="Mascher T."/>
            <person name="Medema M.H."/>
            <person name="Devos D.P."/>
            <person name="Kaster A.-K."/>
            <person name="Ovreas L."/>
            <person name="Rohde M."/>
            <person name="Galperin M.Y."/>
            <person name="Jogler C."/>
        </authorList>
    </citation>
    <scope>NUCLEOTIDE SEQUENCE [LARGE SCALE GENOMIC DNA]</scope>
    <source>
        <strain evidence="7 8">Mal33</strain>
    </source>
</reference>
<comment type="similarity">
    <text evidence="1">Belongs to the sigma-70 factor family. ECF subfamily.</text>
</comment>
<dbReference type="InterPro" id="IPR014331">
    <property type="entry name" value="RNA_pol_sigma70_ECF_RHOBA"/>
</dbReference>
<evidence type="ECO:0000259" key="5">
    <source>
        <dbReference type="Pfam" id="PF04542"/>
    </source>
</evidence>
<dbReference type="Pfam" id="PF08281">
    <property type="entry name" value="Sigma70_r4_2"/>
    <property type="match status" value="1"/>
</dbReference>
<sequence>MWCNWRPKIASSLQCNGYEKALGDSRDLKDLSGTIEKRKITPHEVPFNGALSRLKDERFRPPALYPLSMNSERQSKFELDGELVVLLTDAQPRLMGFLLKRLGNSDQAHEVLQEVNLVLCRRAAEYQPGTNFMAWAFTIARFQIMAFRKRQTRDLLVFPEDLANTLEAMDQQMFQPELQRSRETALRDCMGKLREEHQGLLLQRYAESLSVKAIAADFGKSVNAISLLLHRIREQLLGCIEKNLSGEIRS</sequence>
<protein>
    <submittedName>
        <fullName evidence="7">RNA polymerase sigma factor CarQ</fullName>
    </submittedName>
</protein>
<dbReference type="InterPro" id="IPR036388">
    <property type="entry name" value="WH-like_DNA-bd_sf"/>
</dbReference>
<evidence type="ECO:0000313" key="8">
    <source>
        <dbReference type="Proteomes" id="UP000316770"/>
    </source>
</evidence>
<dbReference type="PANTHER" id="PTHR43133:SF51">
    <property type="entry name" value="RNA POLYMERASE SIGMA FACTOR"/>
    <property type="match status" value="1"/>
</dbReference>
<evidence type="ECO:0000256" key="4">
    <source>
        <dbReference type="ARBA" id="ARBA00023163"/>
    </source>
</evidence>
<keyword evidence="4" id="KW-0804">Transcription</keyword>
<dbReference type="EMBL" id="CP036318">
    <property type="protein sequence ID" value="QDV56121.1"/>
    <property type="molecule type" value="Genomic_DNA"/>
</dbReference>
<dbReference type="InterPro" id="IPR039425">
    <property type="entry name" value="RNA_pol_sigma-70-like"/>
</dbReference>
<dbReference type="GO" id="GO:0003677">
    <property type="term" value="F:DNA binding"/>
    <property type="evidence" value="ECO:0007669"/>
    <property type="project" value="InterPro"/>
</dbReference>
<dbReference type="Proteomes" id="UP000316770">
    <property type="component" value="Chromosome"/>
</dbReference>
<evidence type="ECO:0000256" key="2">
    <source>
        <dbReference type="ARBA" id="ARBA00023015"/>
    </source>
</evidence>
<dbReference type="SUPFAM" id="SSF88946">
    <property type="entry name" value="Sigma2 domain of RNA polymerase sigma factors"/>
    <property type="match status" value="1"/>
</dbReference>
<dbReference type="InterPro" id="IPR013249">
    <property type="entry name" value="RNA_pol_sigma70_r4_t2"/>
</dbReference>
<evidence type="ECO:0000256" key="1">
    <source>
        <dbReference type="ARBA" id="ARBA00010641"/>
    </source>
</evidence>
<dbReference type="InterPro" id="IPR014284">
    <property type="entry name" value="RNA_pol_sigma-70_dom"/>
</dbReference>
<dbReference type="GO" id="GO:0006352">
    <property type="term" value="P:DNA-templated transcription initiation"/>
    <property type="evidence" value="ECO:0007669"/>
    <property type="project" value="InterPro"/>
</dbReference>
<dbReference type="NCBIfam" id="TIGR02989">
    <property type="entry name" value="Sig-70_gvs1"/>
    <property type="match status" value="1"/>
</dbReference>
<dbReference type="Gene3D" id="1.10.10.10">
    <property type="entry name" value="Winged helix-like DNA-binding domain superfamily/Winged helix DNA-binding domain"/>
    <property type="match status" value="1"/>
</dbReference>
<dbReference type="InterPro" id="IPR013324">
    <property type="entry name" value="RNA_pol_sigma_r3/r4-like"/>
</dbReference>
<feature type="domain" description="RNA polymerase sigma factor 70 region 4 type 2" evidence="6">
    <location>
        <begin position="185"/>
        <end position="236"/>
    </location>
</feature>
<dbReference type="AlphaFoldDB" id="A0A518ISQ2"/>
<dbReference type="Pfam" id="PF04542">
    <property type="entry name" value="Sigma70_r2"/>
    <property type="match status" value="1"/>
</dbReference>
<dbReference type="SUPFAM" id="SSF88659">
    <property type="entry name" value="Sigma3 and sigma4 domains of RNA polymerase sigma factors"/>
    <property type="match status" value="1"/>
</dbReference>
<dbReference type="GO" id="GO:0016987">
    <property type="term" value="F:sigma factor activity"/>
    <property type="evidence" value="ECO:0007669"/>
    <property type="project" value="UniProtKB-KW"/>
</dbReference>
<gene>
    <name evidence="7" type="primary">carQ_1</name>
    <name evidence="7" type="ORF">Mal33_21000</name>
</gene>
<keyword evidence="8" id="KW-1185">Reference proteome</keyword>
<name>A0A518ISQ2_9BACT</name>
<dbReference type="InterPro" id="IPR013325">
    <property type="entry name" value="RNA_pol_sigma_r2"/>
</dbReference>
<dbReference type="PANTHER" id="PTHR43133">
    <property type="entry name" value="RNA POLYMERASE ECF-TYPE SIGMA FACTO"/>
    <property type="match status" value="1"/>
</dbReference>